<dbReference type="PANTHER" id="PTHR45901:SF3">
    <property type="entry name" value="LIPOXYGENASE HOMOLOGY DOMAIN-CONTAINING PROTEIN 1"/>
    <property type="match status" value="1"/>
</dbReference>
<dbReference type="SMART" id="SM00308">
    <property type="entry name" value="LH2"/>
    <property type="match status" value="1"/>
</dbReference>
<evidence type="ECO:0000313" key="2">
    <source>
        <dbReference type="EMBL" id="QDU79816.1"/>
    </source>
</evidence>
<dbReference type="Gene3D" id="2.40.180.10">
    <property type="entry name" value="Catalase core domain"/>
    <property type="match status" value="1"/>
</dbReference>
<reference evidence="2 3" key="1">
    <citation type="submission" date="2019-02" db="EMBL/GenBank/DDBJ databases">
        <title>Deep-cultivation of Planctomycetes and their phenomic and genomic characterization uncovers novel biology.</title>
        <authorList>
            <person name="Wiegand S."/>
            <person name="Jogler M."/>
            <person name="Boedeker C."/>
            <person name="Pinto D."/>
            <person name="Vollmers J."/>
            <person name="Rivas-Marin E."/>
            <person name="Kohn T."/>
            <person name="Peeters S.H."/>
            <person name="Heuer A."/>
            <person name="Rast P."/>
            <person name="Oberbeckmann S."/>
            <person name="Bunk B."/>
            <person name="Jeske O."/>
            <person name="Meyerdierks A."/>
            <person name="Storesund J.E."/>
            <person name="Kallscheuer N."/>
            <person name="Luecker S."/>
            <person name="Lage O.M."/>
            <person name="Pohl T."/>
            <person name="Merkel B.J."/>
            <person name="Hornburger P."/>
            <person name="Mueller R.-W."/>
            <person name="Bruemmer F."/>
            <person name="Labrenz M."/>
            <person name="Spormann A.M."/>
            <person name="Op den Camp H."/>
            <person name="Overmann J."/>
            <person name="Amann R."/>
            <person name="Jetten M.S.M."/>
            <person name="Mascher T."/>
            <person name="Medema M.H."/>
            <person name="Devos D.P."/>
            <person name="Kaster A.-K."/>
            <person name="Ovreas L."/>
            <person name="Rohde M."/>
            <person name="Galperin M.Y."/>
            <person name="Jogler C."/>
        </authorList>
    </citation>
    <scope>NUCLEOTIDE SEQUENCE [LARGE SCALE GENOMIC DNA]</scope>
    <source>
        <strain evidence="2 3">Pla110</strain>
    </source>
</reference>
<dbReference type="AlphaFoldDB" id="A0A518CKR7"/>
<accession>A0A518CKR7</accession>
<feature type="domain" description="PLAT" evidence="1">
    <location>
        <begin position="31"/>
        <end position="150"/>
    </location>
</feature>
<dbReference type="SUPFAM" id="SSF49723">
    <property type="entry name" value="Lipase/lipooxygenase domain (PLAT/LH2 domain)"/>
    <property type="match status" value="1"/>
</dbReference>
<dbReference type="Pfam" id="PF01477">
    <property type="entry name" value="PLAT"/>
    <property type="match status" value="1"/>
</dbReference>
<dbReference type="KEGG" id="plon:Pla110_15350"/>
<gene>
    <name evidence="2" type="ORF">Pla110_15350</name>
</gene>
<dbReference type="OrthoDB" id="4306975at2"/>
<dbReference type="EMBL" id="CP036281">
    <property type="protein sequence ID" value="QDU79816.1"/>
    <property type="molecule type" value="Genomic_DNA"/>
</dbReference>
<proteinExistence type="predicted"/>
<sequence length="184" mass="19676">MMTKIPNHVLTVALTLAISAVCISDIALAGASYVVTINTSDQSGAGTDSNICLKLYGTRGHTDLIKINRLLDGNAFESGDRDTFVFTASDVGSIIKIEVKSDGSGIGSDWHLKEISVRYHSRAANEALKKSSTDGALAIVAKMGELAERGGIITSTFPYNAWVTGEERFIYHGKEHAGFVILAR</sequence>
<dbReference type="RefSeq" id="WP_144994718.1">
    <property type="nucleotide sequence ID" value="NZ_CP036281.1"/>
</dbReference>
<dbReference type="InterPro" id="IPR036392">
    <property type="entry name" value="PLAT/LH2_dom_sf"/>
</dbReference>
<dbReference type="Proteomes" id="UP000317178">
    <property type="component" value="Chromosome"/>
</dbReference>
<dbReference type="PROSITE" id="PS50095">
    <property type="entry name" value="PLAT"/>
    <property type="match status" value="1"/>
</dbReference>
<evidence type="ECO:0000259" key="1">
    <source>
        <dbReference type="PROSITE" id="PS50095"/>
    </source>
</evidence>
<keyword evidence="3" id="KW-1185">Reference proteome</keyword>
<dbReference type="PANTHER" id="PTHR45901">
    <property type="entry name" value="PROTEIN CBG12474"/>
    <property type="match status" value="1"/>
</dbReference>
<evidence type="ECO:0000313" key="3">
    <source>
        <dbReference type="Proteomes" id="UP000317178"/>
    </source>
</evidence>
<protein>
    <submittedName>
        <fullName evidence="2">PLAT/LH2 domain protein</fullName>
    </submittedName>
</protein>
<name>A0A518CKR7_9PLAN</name>
<dbReference type="InterPro" id="IPR052970">
    <property type="entry name" value="Inner_ear_hair_cell_LOXHD"/>
</dbReference>
<dbReference type="InterPro" id="IPR001024">
    <property type="entry name" value="PLAT/LH2_dom"/>
</dbReference>
<organism evidence="2 3">
    <name type="scientific">Polystyrenella longa</name>
    <dbReference type="NCBI Taxonomy" id="2528007"/>
    <lineage>
        <taxon>Bacteria</taxon>
        <taxon>Pseudomonadati</taxon>
        <taxon>Planctomycetota</taxon>
        <taxon>Planctomycetia</taxon>
        <taxon>Planctomycetales</taxon>
        <taxon>Planctomycetaceae</taxon>
        <taxon>Polystyrenella</taxon>
    </lineage>
</organism>